<evidence type="ECO:0000259" key="3">
    <source>
        <dbReference type="SMART" id="SM00062"/>
    </source>
</evidence>
<keyword evidence="2" id="KW-0732">Signal</keyword>
<dbReference type="Pfam" id="PF00497">
    <property type="entry name" value="SBP_bac_3"/>
    <property type="match status" value="1"/>
</dbReference>
<proteinExistence type="inferred from homology"/>
<dbReference type="EMBL" id="FUXX01000063">
    <property type="protein sequence ID" value="SKA69790.1"/>
    <property type="molecule type" value="Genomic_DNA"/>
</dbReference>
<comment type="similarity">
    <text evidence="1">Belongs to the bacterial solute-binding protein 3 family.</text>
</comment>
<evidence type="ECO:0000256" key="2">
    <source>
        <dbReference type="ARBA" id="ARBA00022729"/>
    </source>
</evidence>
<dbReference type="SUPFAM" id="SSF53850">
    <property type="entry name" value="Periplasmic binding protein-like II"/>
    <property type="match status" value="1"/>
</dbReference>
<keyword evidence="5" id="KW-1185">Reference proteome</keyword>
<dbReference type="Proteomes" id="UP000242432">
    <property type="component" value="Unassembled WGS sequence"/>
</dbReference>
<sequence>MYVILFTATAISFIRAKNNTLHVGVDGYCAPFSITSSQGELSGYNIDVISAIARALNYKIEFRIIPFTALEKDLKRRLVDVVIAPMDSGNDKNIRPDIIYTNPYYFNNLTILKKIDREISYTEKGFGKGTKICLPNKPYILDYVRSHFDGTVIKIYNGSKNAVDAIYKNQCDVVVDTKSSNEYYRTKHRLNKMEVKPIYNAYEYDHIYKIAMNANKRYLKERINKAIEHLIQTGELNRIHEKWFSSKYQVKKI</sequence>
<name>A0A1T4VXQ4_9GAMM</name>
<feature type="domain" description="Solute-binding protein family 3/N-terminal" evidence="3">
    <location>
        <begin position="20"/>
        <end position="247"/>
    </location>
</feature>
<dbReference type="InterPro" id="IPR001638">
    <property type="entry name" value="Solute-binding_3/MltF_N"/>
</dbReference>
<dbReference type="CDD" id="cd13530">
    <property type="entry name" value="PBP2_peptides_like"/>
    <property type="match status" value="1"/>
</dbReference>
<dbReference type="PANTHER" id="PTHR35936">
    <property type="entry name" value="MEMBRANE-BOUND LYTIC MUREIN TRANSGLYCOSYLASE F"/>
    <property type="match status" value="1"/>
</dbReference>
<organism evidence="4 5">
    <name type="scientific">Succinivibrio dextrinosolvens DSM 3072</name>
    <dbReference type="NCBI Taxonomy" id="1123324"/>
    <lineage>
        <taxon>Bacteria</taxon>
        <taxon>Pseudomonadati</taxon>
        <taxon>Pseudomonadota</taxon>
        <taxon>Gammaproteobacteria</taxon>
        <taxon>Aeromonadales</taxon>
        <taxon>Succinivibrionaceae</taxon>
        <taxon>Succinivibrio</taxon>
    </lineage>
</organism>
<protein>
    <submittedName>
        <fullName evidence="4">ABC-type amino acid transport substrate-binding protein</fullName>
    </submittedName>
</protein>
<dbReference type="SMART" id="SM00062">
    <property type="entry name" value="PBPb"/>
    <property type="match status" value="1"/>
</dbReference>
<evidence type="ECO:0000313" key="5">
    <source>
        <dbReference type="Proteomes" id="UP000242432"/>
    </source>
</evidence>
<dbReference type="AlphaFoldDB" id="A0A1T4VXQ4"/>
<dbReference type="Gene3D" id="3.40.190.10">
    <property type="entry name" value="Periplasmic binding protein-like II"/>
    <property type="match status" value="2"/>
</dbReference>
<gene>
    <name evidence="4" type="ORF">SAMN02745213_02261</name>
</gene>
<evidence type="ECO:0000313" key="4">
    <source>
        <dbReference type="EMBL" id="SKA69790.1"/>
    </source>
</evidence>
<dbReference type="PANTHER" id="PTHR35936:SF19">
    <property type="entry name" value="AMINO-ACID-BINDING PROTEIN YXEM-RELATED"/>
    <property type="match status" value="1"/>
</dbReference>
<accession>A0A1T4VXQ4</accession>
<reference evidence="5" key="1">
    <citation type="submission" date="2017-02" db="EMBL/GenBank/DDBJ databases">
        <authorList>
            <person name="Varghese N."/>
            <person name="Submissions S."/>
        </authorList>
    </citation>
    <scope>NUCLEOTIDE SEQUENCE [LARGE SCALE GENOMIC DNA]</scope>
    <source>
        <strain evidence="5">DSM 3072</strain>
    </source>
</reference>
<evidence type="ECO:0000256" key="1">
    <source>
        <dbReference type="ARBA" id="ARBA00010333"/>
    </source>
</evidence>